<dbReference type="InterPro" id="IPR010978">
    <property type="entry name" value="tRNA-bd_arm"/>
</dbReference>
<evidence type="ECO:0000256" key="13">
    <source>
        <dbReference type="HAMAP-Rule" id="MF_00281"/>
    </source>
</evidence>
<dbReference type="InterPro" id="IPR006195">
    <property type="entry name" value="aa-tRNA-synth_II"/>
</dbReference>
<dbReference type="HAMAP" id="MF_00281">
    <property type="entry name" value="Phe_tRNA_synth_alpha1"/>
    <property type="match status" value="1"/>
</dbReference>
<dbReference type="InterPro" id="IPR002319">
    <property type="entry name" value="Phenylalanyl-tRNA_Synthase"/>
</dbReference>
<evidence type="ECO:0000256" key="11">
    <source>
        <dbReference type="ARBA" id="ARBA00023146"/>
    </source>
</evidence>
<dbReference type="GO" id="GO:0004826">
    <property type="term" value="F:phenylalanine-tRNA ligase activity"/>
    <property type="evidence" value="ECO:0007669"/>
    <property type="project" value="UniProtKB-UniRule"/>
</dbReference>
<comment type="cofactor">
    <cofactor evidence="13">
        <name>Mg(2+)</name>
        <dbReference type="ChEBI" id="CHEBI:18420"/>
    </cofactor>
    <text evidence="13">Binds 2 magnesium ions per tetramer.</text>
</comment>
<comment type="subcellular location">
    <subcellularLocation>
        <location evidence="1 13">Cytoplasm</location>
    </subcellularLocation>
</comment>
<protein>
    <recommendedName>
        <fullName evidence="13">Phenylalanine--tRNA ligase alpha subunit</fullName>
        <ecNumber evidence="13">6.1.1.20</ecNumber>
    </recommendedName>
    <alternativeName>
        <fullName evidence="13">Phenylalanyl-tRNA synthetase alpha subunit</fullName>
        <shortName evidence="13">PheRS</shortName>
    </alternativeName>
</protein>
<dbReference type="GO" id="GO:0005737">
    <property type="term" value="C:cytoplasm"/>
    <property type="evidence" value="ECO:0007669"/>
    <property type="project" value="UniProtKB-SubCell"/>
</dbReference>
<keyword evidence="5 13" id="KW-0436">Ligase</keyword>
<dbReference type="InterPro" id="IPR004529">
    <property type="entry name" value="Phe-tRNA-synth_IIc_asu"/>
</dbReference>
<evidence type="ECO:0000256" key="12">
    <source>
        <dbReference type="ARBA" id="ARBA00049255"/>
    </source>
</evidence>
<dbReference type="PANTHER" id="PTHR11538">
    <property type="entry name" value="PHENYLALANYL-TRNA SYNTHETASE"/>
    <property type="match status" value="1"/>
</dbReference>
<dbReference type="GO" id="GO:0006432">
    <property type="term" value="P:phenylalanyl-tRNA aminoacylation"/>
    <property type="evidence" value="ECO:0007669"/>
    <property type="project" value="UniProtKB-UniRule"/>
</dbReference>
<dbReference type="Pfam" id="PF01409">
    <property type="entry name" value="tRNA-synt_2d"/>
    <property type="match status" value="1"/>
</dbReference>
<dbReference type="GO" id="GO:0000049">
    <property type="term" value="F:tRNA binding"/>
    <property type="evidence" value="ECO:0007669"/>
    <property type="project" value="InterPro"/>
</dbReference>
<reference evidence="15" key="1">
    <citation type="journal article" date="2020" name="mSystems">
        <title>Genome- and Community-Level Interaction Insights into Carbon Utilization and Element Cycling Functions of Hydrothermarchaeota in Hydrothermal Sediment.</title>
        <authorList>
            <person name="Zhou Z."/>
            <person name="Liu Y."/>
            <person name="Xu W."/>
            <person name="Pan J."/>
            <person name="Luo Z.H."/>
            <person name="Li M."/>
        </authorList>
    </citation>
    <scope>NUCLEOTIDE SEQUENCE [LARGE SCALE GENOMIC DNA]</scope>
    <source>
        <strain evidence="15">SpSt-783</strain>
    </source>
</reference>
<evidence type="ECO:0000256" key="6">
    <source>
        <dbReference type="ARBA" id="ARBA00022723"/>
    </source>
</evidence>
<evidence type="ECO:0000256" key="2">
    <source>
        <dbReference type="ARBA" id="ARBA00010207"/>
    </source>
</evidence>
<keyword evidence="9 13" id="KW-0460">Magnesium</keyword>
<dbReference type="InterPro" id="IPR045864">
    <property type="entry name" value="aa-tRNA-synth_II/BPL/LPL"/>
</dbReference>
<proteinExistence type="inferred from homology"/>
<dbReference type="InterPro" id="IPR022911">
    <property type="entry name" value="Phe_tRNA_ligase_alpha1_bac"/>
</dbReference>
<evidence type="ECO:0000256" key="8">
    <source>
        <dbReference type="ARBA" id="ARBA00022840"/>
    </source>
</evidence>
<feature type="domain" description="Aminoacyl-transfer RNA synthetases class-II family profile" evidence="14">
    <location>
        <begin position="107"/>
        <end position="312"/>
    </location>
</feature>
<keyword evidence="8 13" id="KW-0067">ATP-binding</keyword>
<comment type="subunit">
    <text evidence="3 13">Tetramer of two alpha and two beta subunits.</text>
</comment>
<dbReference type="InterPro" id="IPR004188">
    <property type="entry name" value="Phe-tRNA_ligase_II_N"/>
</dbReference>
<accession>A0A7C6EK20</accession>
<dbReference type="SUPFAM" id="SSF55681">
    <property type="entry name" value="Class II aaRS and biotin synthetases"/>
    <property type="match status" value="1"/>
</dbReference>
<dbReference type="EMBL" id="DTHJ01000078">
    <property type="protein sequence ID" value="HHS62728.1"/>
    <property type="molecule type" value="Genomic_DNA"/>
</dbReference>
<dbReference type="Pfam" id="PF02912">
    <property type="entry name" value="Phe_tRNA-synt_N"/>
    <property type="match status" value="1"/>
</dbReference>
<keyword evidence="6 13" id="KW-0479">Metal-binding</keyword>
<sequence length="333" mass="38479">MEKKLNEIKTTIENELNNIRDTKTLESFRIRFLGRKGIFNELIKELVNLPIEDRKRFGNEINLLKSHLSEVLNQKQIEFNKKQTQKFDPLLPGRMGYVGHRHPLSLIQDEIEAFFEKLGFVVASGPEIEYDWYNFEALNIPKDHPARDNFSSLYISDELLLRSHTSPVQIRVMEKIKPPIKIICPGRCYRFDPFDPSHSPVFHQVEVLYVDKGVSFGELKWLLGEFVKHIFGPKTRYELKPSFFPFTEPSGELAISCSVCQGEGCPVCGNTGWLEMLGCGMVHPQVLKNVKISPKEYSGYALGMGVERVAIIKYLIDDIRVFYNNDIRFLEQF</sequence>
<evidence type="ECO:0000256" key="5">
    <source>
        <dbReference type="ARBA" id="ARBA00022598"/>
    </source>
</evidence>
<dbReference type="GO" id="GO:0000287">
    <property type="term" value="F:magnesium ion binding"/>
    <property type="evidence" value="ECO:0007669"/>
    <property type="project" value="UniProtKB-UniRule"/>
</dbReference>
<evidence type="ECO:0000256" key="1">
    <source>
        <dbReference type="ARBA" id="ARBA00004496"/>
    </source>
</evidence>
<feature type="binding site" evidence="13">
    <location>
        <position position="248"/>
    </location>
    <ligand>
        <name>Mg(2+)</name>
        <dbReference type="ChEBI" id="CHEBI:18420"/>
        <note>shared with beta subunit</note>
    </ligand>
</feature>
<comment type="catalytic activity">
    <reaction evidence="12 13">
        <text>tRNA(Phe) + L-phenylalanine + ATP = L-phenylalanyl-tRNA(Phe) + AMP + diphosphate + H(+)</text>
        <dbReference type="Rhea" id="RHEA:19413"/>
        <dbReference type="Rhea" id="RHEA-COMP:9668"/>
        <dbReference type="Rhea" id="RHEA-COMP:9699"/>
        <dbReference type="ChEBI" id="CHEBI:15378"/>
        <dbReference type="ChEBI" id="CHEBI:30616"/>
        <dbReference type="ChEBI" id="CHEBI:33019"/>
        <dbReference type="ChEBI" id="CHEBI:58095"/>
        <dbReference type="ChEBI" id="CHEBI:78442"/>
        <dbReference type="ChEBI" id="CHEBI:78531"/>
        <dbReference type="ChEBI" id="CHEBI:456215"/>
        <dbReference type="EC" id="6.1.1.20"/>
    </reaction>
</comment>
<keyword evidence="4 13" id="KW-0963">Cytoplasm</keyword>
<dbReference type="NCBIfam" id="TIGR00468">
    <property type="entry name" value="pheS"/>
    <property type="match status" value="1"/>
</dbReference>
<evidence type="ECO:0000256" key="7">
    <source>
        <dbReference type="ARBA" id="ARBA00022741"/>
    </source>
</evidence>
<evidence type="ECO:0000259" key="14">
    <source>
        <dbReference type="PROSITE" id="PS50862"/>
    </source>
</evidence>
<comment type="caution">
    <text evidence="15">The sequence shown here is derived from an EMBL/GenBank/DDBJ whole genome shotgun (WGS) entry which is preliminary data.</text>
</comment>
<dbReference type="SUPFAM" id="SSF46589">
    <property type="entry name" value="tRNA-binding arm"/>
    <property type="match status" value="1"/>
</dbReference>
<evidence type="ECO:0000256" key="4">
    <source>
        <dbReference type="ARBA" id="ARBA00022490"/>
    </source>
</evidence>
<organism evidence="15">
    <name type="scientific">candidate division WOR-3 bacterium</name>
    <dbReference type="NCBI Taxonomy" id="2052148"/>
    <lineage>
        <taxon>Bacteria</taxon>
        <taxon>Bacteria division WOR-3</taxon>
    </lineage>
</organism>
<evidence type="ECO:0000256" key="9">
    <source>
        <dbReference type="ARBA" id="ARBA00022842"/>
    </source>
</evidence>
<dbReference type="GO" id="GO:0005524">
    <property type="term" value="F:ATP binding"/>
    <property type="evidence" value="ECO:0007669"/>
    <property type="project" value="UniProtKB-UniRule"/>
</dbReference>
<keyword evidence="7 13" id="KW-0547">Nucleotide-binding</keyword>
<evidence type="ECO:0000256" key="3">
    <source>
        <dbReference type="ARBA" id="ARBA00011209"/>
    </source>
</evidence>
<dbReference type="CDD" id="cd00496">
    <property type="entry name" value="PheRS_alpha_core"/>
    <property type="match status" value="1"/>
</dbReference>
<dbReference type="EC" id="6.1.1.20" evidence="13"/>
<keyword evidence="10 13" id="KW-0648">Protein biosynthesis</keyword>
<keyword evidence="11 13" id="KW-0030">Aminoacyl-tRNA synthetase</keyword>
<gene>
    <name evidence="13" type="primary">pheS</name>
    <name evidence="15" type="ORF">ENV70_03810</name>
</gene>
<dbReference type="Gene3D" id="3.30.930.10">
    <property type="entry name" value="Bira Bifunctional Protein, Domain 2"/>
    <property type="match status" value="1"/>
</dbReference>
<dbReference type="PROSITE" id="PS50862">
    <property type="entry name" value="AA_TRNA_LIGASE_II"/>
    <property type="match status" value="1"/>
</dbReference>
<comment type="similarity">
    <text evidence="2 13">Belongs to the class-II aminoacyl-tRNA synthetase family. Phe-tRNA synthetase alpha subunit type 1 subfamily.</text>
</comment>
<dbReference type="AlphaFoldDB" id="A0A7C6EK20"/>
<dbReference type="PANTHER" id="PTHR11538:SF41">
    <property type="entry name" value="PHENYLALANINE--TRNA LIGASE, MITOCHONDRIAL"/>
    <property type="match status" value="1"/>
</dbReference>
<name>A0A7C6EK20_UNCW3</name>
<evidence type="ECO:0000256" key="10">
    <source>
        <dbReference type="ARBA" id="ARBA00022917"/>
    </source>
</evidence>
<evidence type="ECO:0000313" key="15">
    <source>
        <dbReference type="EMBL" id="HHS62728.1"/>
    </source>
</evidence>